<dbReference type="EMBL" id="MLJW01000857">
    <property type="protein sequence ID" value="OIQ81994.1"/>
    <property type="molecule type" value="Genomic_DNA"/>
</dbReference>
<evidence type="ECO:0000313" key="1">
    <source>
        <dbReference type="EMBL" id="OIQ81994.1"/>
    </source>
</evidence>
<gene>
    <name evidence="1" type="primary">ftsA_12</name>
    <name evidence="1" type="ORF">GALL_362380</name>
</gene>
<accession>A0A1J5QFJ8</accession>
<keyword evidence="1" id="KW-0131">Cell cycle</keyword>
<comment type="caution">
    <text evidence="1">The sequence shown here is derived from an EMBL/GenBank/DDBJ whole genome shotgun (WGS) entry which is preliminary data.</text>
</comment>
<proteinExistence type="predicted"/>
<reference evidence="1" key="1">
    <citation type="submission" date="2016-10" db="EMBL/GenBank/DDBJ databases">
        <title>Sequence of Gallionella enrichment culture.</title>
        <authorList>
            <person name="Poehlein A."/>
            <person name="Muehling M."/>
            <person name="Daniel R."/>
        </authorList>
    </citation>
    <scope>NUCLEOTIDE SEQUENCE</scope>
</reference>
<dbReference type="AlphaFoldDB" id="A0A1J5QFJ8"/>
<dbReference type="GO" id="GO:0051301">
    <property type="term" value="P:cell division"/>
    <property type="evidence" value="ECO:0007669"/>
    <property type="project" value="UniProtKB-KW"/>
</dbReference>
<organism evidence="1">
    <name type="scientific">mine drainage metagenome</name>
    <dbReference type="NCBI Taxonomy" id="410659"/>
    <lineage>
        <taxon>unclassified sequences</taxon>
        <taxon>metagenomes</taxon>
        <taxon>ecological metagenomes</taxon>
    </lineage>
</organism>
<keyword evidence="1" id="KW-0132">Cell division</keyword>
<sequence>MPGMLELGEDIFLKPVRLGLPQYSGTLADMVRSPRNATAMGLLVEAQTQRQRGARIAQKAGGAGTMLARVRDWFAGNF</sequence>
<protein>
    <submittedName>
        <fullName evidence="1">Cell division protein FtsA</fullName>
    </submittedName>
</protein>
<name>A0A1J5QFJ8_9ZZZZ</name>